<organism evidence="12 13">
    <name type="scientific">Diploptera punctata</name>
    <name type="common">Pacific beetle cockroach</name>
    <dbReference type="NCBI Taxonomy" id="6984"/>
    <lineage>
        <taxon>Eukaryota</taxon>
        <taxon>Metazoa</taxon>
        <taxon>Ecdysozoa</taxon>
        <taxon>Arthropoda</taxon>
        <taxon>Hexapoda</taxon>
        <taxon>Insecta</taxon>
        <taxon>Pterygota</taxon>
        <taxon>Neoptera</taxon>
        <taxon>Polyneoptera</taxon>
        <taxon>Dictyoptera</taxon>
        <taxon>Blattodea</taxon>
        <taxon>Blaberoidea</taxon>
        <taxon>Blaberidae</taxon>
        <taxon>Diplopterinae</taxon>
        <taxon>Diploptera</taxon>
    </lineage>
</organism>
<evidence type="ECO:0000313" key="12">
    <source>
        <dbReference type="EMBL" id="KAJ9593770.1"/>
    </source>
</evidence>
<keyword evidence="7" id="KW-0238">DNA-binding</keyword>
<accession>A0AAD8EKB2</accession>
<comment type="subcellular location">
    <subcellularLocation>
        <location evidence="1">Nucleus</location>
    </subcellularLocation>
</comment>
<dbReference type="EMBL" id="JASPKZ010003387">
    <property type="protein sequence ID" value="KAJ9593770.1"/>
    <property type="molecule type" value="Genomic_DNA"/>
</dbReference>
<dbReference type="Proteomes" id="UP001233999">
    <property type="component" value="Unassembled WGS sequence"/>
</dbReference>
<dbReference type="AlphaFoldDB" id="A0AAD8EKB2"/>
<evidence type="ECO:0000259" key="11">
    <source>
        <dbReference type="PROSITE" id="PS50157"/>
    </source>
</evidence>
<evidence type="ECO:0000256" key="5">
    <source>
        <dbReference type="ARBA" id="ARBA00022833"/>
    </source>
</evidence>
<keyword evidence="9" id="KW-0539">Nucleus</keyword>
<dbReference type="SMART" id="SM00355">
    <property type="entry name" value="ZnF_C2H2"/>
    <property type="match status" value="2"/>
</dbReference>
<keyword evidence="13" id="KW-1185">Reference proteome</keyword>
<reference evidence="12" key="1">
    <citation type="journal article" date="2023" name="IScience">
        <title>Live-bearing cockroach genome reveals convergent evolutionary mechanisms linked to viviparity in insects and beyond.</title>
        <authorList>
            <person name="Fouks B."/>
            <person name="Harrison M.C."/>
            <person name="Mikhailova A.A."/>
            <person name="Marchal E."/>
            <person name="English S."/>
            <person name="Carruthers M."/>
            <person name="Jennings E.C."/>
            <person name="Chiamaka E.L."/>
            <person name="Frigard R.A."/>
            <person name="Pippel M."/>
            <person name="Attardo G.M."/>
            <person name="Benoit J.B."/>
            <person name="Bornberg-Bauer E."/>
            <person name="Tobe S.S."/>
        </authorList>
    </citation>
    <scope>NUCLEOTIDE SEQUENCE</scope>
    <source>
        <strain evidence="12">Stay&amp;Tobe</strain>
    </source>
</reference>
<keyword evidence="8" id="KW-0804">Transcription</keyword>
<dbReference type="InterPro" id="IPR013087">
    <property type="entry name" value="Znf_C2H2_type"/>
</dbReference>
<dbReference type="FunFam" id="3.30.160.60:FF:000646">
    <property type="entry name" value="Myeloid zinc finger 1"/>
    <property type="match status" value="1"/>
</dbReference>
<dbReference type="GO" id="GO:0005634">
    <property type="term" value="C:nucleus"/>
    <property type="evidence" value="ECO:0007669"/>
    <property type="project" value="UniProtKB-SubCell"/>
</dbReference>
<evidence type="ECO:0000256" key="2">
    <source>
        <dbReference type="ARBA" id="ARBA00022723"/>
    </source>
</evidence>
<name>A0AAD8EKB2_DIPPU</name>
<keyword evidence="3" id="KW-0677">Repeat</keyword>
<keyword evidence="5" id="KW-0862">Zinc</keyword>
<feature type="non-terminal residue" evidence="12">
    <location>
        <position position="147"/>
    </location>
</feature>
<gene>
    <name evidence="12" type="ORF">L9F63_027589</name>
</gene>
<dbReference type="InterPro" id="IPR036236">
    <property type="entry name" value="Znf_C2H2_sf"/>
</dbReference>
<dbReference type="GO" id="GO:0003677">
    <property type="term" value="F:DNA binding"/>
    <property type="evidence" value="ECO:0007669"/>
    <property type="project" value="UniProtKB-KW"/>
</dbReference>
<keyword evidence="2" id="KW-0479">Metal-binding</keyword>
<evidence type="ECO:0000256" key="9">
    <source>
        <dbReference type="ARBA" id="ARBA00023242"/>
    </source>
</evidence>
<dbReference type="GO" id="GO:0008270">
    <property type="term" value="F:zinc ion binding"/>
    <property type="evidence" value="ECO:0007669"/>
    <property type="project" value="UniProtKB-KW"/>
</dbReference>
<evidence type="ECO:0000256" key="8">
    <source>
        <dbReference type="ARBA" id="ARBA00023163"/>
    </source>
</evidence>
<dbReference type="PROSITE" id="PS50157">
    <property type="entry name" value="ZINC_FINGER_C2H2_2"/>
    <property type="match status" value="1"/>
</dbReference>
<evidence type="ECO:0000256" key="4">
    <source>
        <dbReference type="ARBA" id="ARBA00022771"/>
    </source>
</evidence>
<sequence length="147" mass="16868">QHKTIATLSPANDCHPHQISFEDASGHFHHPLLMIWSPSSAADDLEAFQTLIMNQASLNVSLASNSLTNTFLAESLKGHICPQCGKSYRWKSTLDRHLRLECGKEPQFQCPYCAYRAKRKSNLEKHIVLRHHVRLLKLKVEQNRWLT</sequence>
<feature type="domain" description="C2H2-type" evidence="11">
    <location>
        <begin position="79"/>
        <end position="106"/>
    </location>
</feature>
<proteinExistence type="predicted"/>
<dbReference type="PANTHER" id="PTHR24403:SF67">
    <property type="entry name" value="FI01116P-RELATED"/>
    <property type="match status" value="1"/>
</dbReference>
<keyword evidence="6" id="KW-0805">Transcription regulation</keyword>
<evidence type="ECO:0000313" key="13">
    <source>
        <dbReference type="Proteomes" id="UP001233999"/>
    </source>
</evidence>
<evidence type="ECO:0000256" key="1">
    <source>
        <dbReference type="ARBA" id="ARBA00004123"/>
    </source>
</evidence>
<evidence type="ECO:0000256" key="10">
    <source>
        <dbReference type="PROSITE-ProRule" id="PRU00042"/>
    </source>
</evidence>
<evidence type="ECO:0000256" key="6">
    <source>
        <dbReference type="ARBA" id="ARBA00023015"/>
    </source>
</evidence>
<dbReference type="Gene3D" id="3.30.160.60">
    <property type="entry name" value="Classic Zinc Finger"/>
    <property type="match status" value="2"/>
</dbReference>
<evidence type="ECO:0000256" key="7">
    <source>
        <dbReference type="ARBA" id="ARBA00023125"/>
    </source>
</evidence>
<reference evidence="12" key="2">
    <citation type="submission" date="2023-05" db="EMBL/GenBank/DDBJ databases">
        <authorList>
            <person name="Fouks B."/>
        </authorList>
    </citation>
    <scope>NUCLEOTIDE SEQUENCE</scope>
    <source>
        <strain evidence="12">Stay&amp;Tobe</strain>
        <tissue evidence="12">Testes</tissue>
    </source>
</reference>
<evidence type="ECO:0000256" key="3">
    <source>
        <dbReference type="ARBA" id="ARBA00022737"/>
    </source>
</evidence>
<dbReference type="PANTHER" id="PTHR24403">
    <property type="entry name" value="ZINC FINGER PROTEIN"/>
    <property type="match status" value="1"/>
</dbReference>
<dbReference type="Pfam" id="PF00096">
    <property type="entry name" value="zf-C2H2"/>
    <property type="match status" value="2"/>
</dbReference>
<keyword evidence="4 10" id="KW-0863">Zinc-finger</keyword>
<protein>
    <recommendedName>
        <fullName evidence="11">C2H2-type domain-containing protein</fullName>
    </recommendedName>
</protein>
<feature type="non-terminal residue" evidence="12">
    <location>
        <position position="1"/>
    </location>
</feature>
<dbReference type="GO" id="GO:0045944">
    <property type="term" value="P:positive regulation of transcription by RNA polymerase II"/>
    <property type="evidence" value="ECO:0007669"/>
    <property type="project" value="TreeGrafter"/>
</dbReference>
<dbReference type="InterPro" id="IPR050688">
    <property type="entry name" value="Zinc_finger/UBP_domain"/>
</dbReference>
<dbReference type="SUPFAM" id="SSF57667">
    <property type="entry name" value="beta-beta-alpha zinc fingers"/>
    <property type="match status" value="1"/>
</dbReference>
<comment type="caution">
    <text evidence="12">The sequence shown here is derived from an EMBL/GenBank/DDBJ whole genome shotgun (WGS) entry which is preliminary data.</text>
</comment>